<dbReference type="InterPro" id="IPR036615">
    <property type="entry name" value="Mur_ligase_C_dom_sf"/>
</dbReference>
<evidence type="ECO:0000256" key="1">
    <source>
        <dbReference type="ARBA" id="ARBA00005898"/>
    </source>
</evidence>
<feature type="domain" description="Mur ligase C-terminal" evidence="3">
    <location>
        <begin position="247"/>
        <end position="378"/>
    </location>
</feature>
<dbReference type="GO" id="GO:0009252">
    <property type="term" value="P:peptidoglycan biosynthetic process"/>
    <property type="evidence" value="ECO:0007669"/>
    <property type="project" value="UniProtKB-UniPathway"/>
</dbReference>
<dbReference type="GO" id="GO:0016881">
    <property type="term" value="F:acid-amino acid ligase activity"/>
    <property type="evidence" value="ECO:0007669"/>
    <property type="project" value="InterPro"/>
</dbReference>
<dbReference type="UniPathway" id="UPA00219"/>
<dbReference type="GO" id="GO:0071555">
    <property type="term" value="P:cell wall organization"/>
    <property type="evidence" value="ECO:0007669"/>
    <property type="project" value="UniProtKB-KW"/>
</dbReference>
<dbReference type="PANTHER" id="PTHR23135:SF4">
    <property type="entry name" value="UDP-N-ACETYLMURAMOYL-L-ALANYL-D-GLUTAMATE--2,6-DIAMINOPIMELATE LIGASE MURE HOMOLOG, CHLOROPLASTIC"/>
    <property type="match status" value="1"/>
</dbReference>
<dbReference type="InterPro" id="IPR005761">
    <property type="entry name" value="UDP-N-AcMur-Glu-dNH2Pim_ligase"/>
</dbReference>
<comment type="similarity">
    <text evidence="1">Belongs to the MurCDEF family. MurE subfamily.</text>
</comment>
<comment type="pathway">
    <text evidence="2">Cell wall biogenesis; peptidoglycan biosynthesis.</text>
</comment>
<dbReference type="Pfam" id="PF02875">
    <property type="entry name" value="Mur_ligase_C"/>
    <property type="match status" value="1"/>
</dbReference>
<protein>
    <submittedName>
        <fullName evidence="5">UDP-N-acetylmuramyl-tripeptide synthetase</fullName>
    </submittedName>
</protein>
<dbReference type="GO" id="GO:0005524">
    <property type="term" value="F:ATP binding"/>
    <property type="evidence" value="ECO:0007669"/>
    <property type="project" value="InterPro"/>
</dbReference>
<keyword evidence="2" id="KW-0961">Cell wall biogenesis/degradation</keyword>
<dbReference type="InterPro" id="IPR013221">
    <property type="entry name" value="Mur_ligase_cen"/>
</dbReference>
<dbReference type="GO" id="GO:0005737">
    <property type="term" value="C:cytoplasm"/>
    <property type="evidence" value="ECO:0007669"/>
    <property type="project" value="UniProtKB-SubCell"/>
</dbReference>
<dbReference type="AlphaFoldDB" id="A0A0G0HTU6"/>
<dbReference type="GO" id="GO:0008360">
    <property type="term" value="P:regulation of cell shape"/>
    <property type="evidence" value="ECO:0007669"/>
    <property type="project" value="UniProtKB-KW"/>
</dbReference>
<comment type="subcellular location">
    <subcellularLocation>
        <location evidence="2">Cytoplasm</location>
    </subcellularLocation>
</comment>
<dbReference type="InterPro" id="IPR036565">
    <property type="entry name" value="Mur-like_cat_sf"/>
</dbReference>
<dbReference type="Gene3D" id="3.40.1190.10">
    <property type="entry name" value="Mur-like, catalytic domain"/>
    <property type="match status" value="1"/>
</dbReference>
<keyword evidence="2" id="KW-0133">Cell shape</keyword>
<keyword evidence="2" id="KW-0573">Peptidoglycan synthesis</keyword>
<dbReference type="SUPFAM" id="SSF53244">
    <property type="entry name" value="MurD-like peptide ligases, peptide-binding domain"/>
    <property type="match status" value="1"/>
</dbReference>
<dbReference type="GO" id="GO:0051301">
    <property type="term" value="P:cell division"/>
    <property type="evidence" value="ECO:0007669"/>
    <property type="project" value="UniProtKB-KW"/>
</dbReference>
<comment type="caution">
    <text evidence="5">The sequence shown here is derived from an EMBL/GenBank/DDBJ whole genome shotgun (WGS) entry which is preliminary data.</text>
</comment>
<evidence type="ECO:0000313" key="6">
    <source>
        <dbReference type="Proteomes" id="UP000034492"/>
    </source>
</evidence>
<keyword evidence="2" id="KW-0131">Cell cycle</keyword>
<dbReference type="NCBIfam" id="TIGR01085">
    <property type="entry name" value="murE"/>
    <property type="match status" value="1"/>
</dbReference>
<gene>
    <name evidence="5" type="ORF">US19_C0050G0001</name>
</gene>
<evidence type="ECO:0000256" key="2">
    <source>
        <dbReference type="RuleBase" id="RU004135"/>
    </source>
</evidence>
<feature type="domain" description="Mur ligase central" evidence="4">
    <location>
        <begin position="42"/>
        <end position="224"/>
    </location>
</feature>
<dbReference type="SUPFAM" id="SSF53623">
    <property type="entry name" value="MurD-like peptide ligases, catalytic domain"/>
    <property type="match status" value="1"/>
</dbReference>
<evidence type="ECO:0000313" key="5">
    <source>
        <dbReference type="EMBL" id="KKQ07301.1"/>
    </source>
</evidence>
<evidence type="ECO:0000259" key="4">
    <source>
        <dbReference type="Pfam" id="PF08245"/>
    </source>
</evidence>
<dbReference type="PANTHER" id="PTHR23135">
    <property type="entry name" value="MUR LIGASE FAMILY MEMBER"/>
    <property type="match status" value="1"/>
</dbReference>
<name>A0A0G0HTU6_9BACT</name>
<keyword evidence="2" id="KW-0132">Cell division</keyword>
<dbReference type="InterPro" id="IPR004101">
    <property type="entry name" value="Mur_ligase_C"/>
</dbReference>
<evidence type="ECO:0000259" key="3">
    <source>
        <dbReference type="Pfam" id="PF02875"/>
    </source>
</evidence>
<reference evidence="5 6" key="1">
    <citation type="journal article" date="2015" name="Nature">
        <title>rRNA introns, odd ribosomes, and small enigmatic genomes across a large radiation of phyla.</title>
        <authorList>
            <person name="Brown C.T."/>
            <person name="Hug L.A."/>
            <person name="Thomas B.C."/>
            <person name="Sharon I."/>
            <person name="Castelle C.J."/>
            <person name="Singh A."/>
            <person name="Wilkins M.J."/>
            <person name="Williams K.H."/>
            <person name="Banfield J.F."/>
        </authorList>
    </citation>
    <scope>NUCLEOTIDE SEQUENCE [LARGE SCALE GENOMIC DNA]</scope>
</reference>
<dbReference type="Pfam" id="PF08245">
    <property type="entry name" value="Mur_ligase_M"/>
    <property type="match status" value="1"/>
</dbReference>
<dbReference type="EMBL" id="LBSA01000050">
    <property type="protein sequence ID" value="KKQ07301.1"/>
    <property type="molecule type" value="Genomic_DNA"/>
</dbReference>
<sequence length="406" mass="45354">MIRFLRKLVPQILINFFKHLPEAVLANFIYGFPSRGMKVIGVTGTDGKTTTTNMIYEILKKSGKKVSMVSTIKAVIGDKEFETGFHVTSPTSFFLQRLLRDAKGAGSEYIVLEVTSHGLDQFRFFGINFEVGVITNVTNEHLDYHKTFENYLMTKAKLIKNAKVAVINADEKHFERLRHLTHPKCKVLSFGKNPKADFNPGNFKLNLKIPGEYNLLNALAASAATDSIGLDKANIKYVLSSFDGLEGRMEEVPNKLGIKIFVDFAHTPNALENVLKVLKKKSKGRLISIFGTASERDVVKRPVMGAISAREADITILTDEDPRFESSEKIISEIALGAKKEGAKFGKNLFKEPDRFKAIMLGIKMARKGDTVGIFGKGHEKSMNYKGIEKIWSDKEAVGRVLRYGR</sequence>
<dbReference type="Proteomes" id="UP000034492">
    <property type="component" value="Unassembled WGS sequence"/>
</dbReference>
<organism evidence="5 6">
    <name type="scientific">Candidatus Daviesbacteria bacterium GW2011_GWB1_36_5</name>
    <dbReference type="NCBI Taxonomy" id="1618426"/>
    <lineage>
        <taxon>Bacteria</taxon>
        <taxon>Candidatus Daviesiibacteriota</taxon>
    </lineage>
</organism>
<dbReference type="Gene3D" id="3.90.190.20">
    <property type="entry name" value="Mur ligase, C-terminal domain"/>
    <property type="match status" value="1"/>
</dbReference>
<accession>A0A0G0HTU6</accession>
<proteinExistence type="inferred from homology"/>